<protein>
    <submittedName>
        <fullName evidence="1">Uncharacterized protein</fullName>
    </submittedName>
</protein>
<gene>
    <name evidence="1" type="ORF">HELGO_WM32690</name>
</gene>
<organism evidence="1">
    <name type="scientific">uncultured Aureispira sp</name>
    <dbReference type="NCBI Taxonomy" id="1331704"/>
    <lineage>
        <taxon>Bacteria</taxon>
        <taxon>Pseudomonadati</taxon>
        <taxon>Bacteroidota</taxon>
        <taxon>Saprospiria</taxon>
        <taxon>Saprospirales</taxon>
        <taxon>Saprospiraceae</taxon>
        <taxon>Aureispira</taxon>
        <taxon>environmental samples</taxon>
    </lineage>
</organism>
<dbReference type="AlphaFoldDB" id="A0A6S6SFI5"/>
<reference evidence="1" key="1">
    <citation type="submission" date="2020-01" db="EMBL/GenBank/DDBJ databases">
        <authorList>
            <person name="Meier V. D."/>
            <person name="Meier V D."/>
        </authorList>
    </citation>
    <scope>NUCLEOTIDE SEQUENCE</scope>
    <source>
        <strain evidence="1">HLG_WM_MAG_10</strain>
    </source>
</reference>
<dbReference type="EMBL" id="CACVAQ010000087">
    <property type="protein sequence ID" value="CAA6803589.1"/>
    <property type="molecule type" value="Genomic_DNA"/>
</dbReference>
<evidence type="ECO:0000313" key="1">
    <source>
        <dbReference type="EMBL" id="CAA6803589.1"/>
    </source>
</evidence>
<accession>A0A6S6SFI5</accession>
<name>A0A6S6SFI5_9BACT</name>
<proteinExistence type="predicted"/>
<sequence length="241" mass="28675">MQQQNHDKIEIQDVCYDALTYLDMILAKDSQLNVHQYFKEKNNPFIYPSSTNQSEFDLFLKKEAKKYGNFRLLWNFSPWYRSFEFKQNPDKSNIDIIAYLSTKFQNEITSMYFGKNASSCIIGKNNQLELFSKESELYYYFNLQNLHSINNKKVISIEKQFHKLINYGLFSHEKTKKKKYSFINIIQLLDTIQSTLKRIEFPNYSKDTNKLKPKSNFGSAKGIIKMYSDFNAPLEDFKDYM</sequence>